<sequence length="733" mass="79182">MQGPDVLLESILVWITIGNIATFKMKGSSKIMTAGSGQGQNQNYQINQIDSNFFLTTVTPPSSAVPLPTTSTIGITIDETQLLTALPPEMSTSTSATMVTESITTTAQSTLVTDSPIVTDQITSETQDETTTTVGTTTSTSAVDSSKTIPNLEPATPTVSSTLGTTNTSASLNSTSTTSLASTTSTSTTVATDTPSTVQVTETTIEADSVESSPTEPNNSGIIVFPDEDDASSDKQVTFPPLIYQLMASQGTRIDYGVPGFVFPSEIKIYLNFPNSTIIVPGVIQANTDAQVNKTAAKDAPNKDSPSKEEFTENSNNKTTSSTETPIRDIRSEESSEESTSGKRAPKRGREAPTIQTPSNEARDRQAPDKEDPISEIPLSTPQITPSTLALDEEAASAQTQSTELDTSIETTTQSHLIVNINDFVDLFEENIDLSDKTPNNNFGQTTDQSSGQTSIHKTKCDEYSNFIKNSTKRMTRENTLPFQMFIVGGVQSGEKEFPHMAALGYGNGEEKQWLCGGSLISEKFVLTAAHCLTSKELGDVQVIRLGTTTLQTETLESMDYRVLRKIPHPLYATGQQYNDIALIELDQTVKFTEYILPICLDDGNGYTGIKLIATGWGRLQATGSVSKELRKVDLDYFPHEICQQKYSKVSKQDLPLGIDWQTQICAGSETEVKDSCQGDSGGPLQEKIFGRNYLVGITSFGIGCGTPGIPGVYTKVSYYIPWIESVVWPFSG</sequence>
<accession>A0A653CPQ6</accession>
<evidence type="ECO:0000313" key="10">
    <source>
        <dbReference type="EMBL" id="VEN49900.1"/>
    </source>
</evidence>
<feature type="compositionally biased region" description="Low complexity" evidence="8">
    <location>
        <begin position="160"/>
        <end position="197"/>
    </location>
</feature>
<evidence type="ECO:0000256" key="2">
    <source>
        <dbReference type="ARBA" id="ARBA00022525"/>
    </source>
</evidence>
<feature type="domain" description="Peptidase S1" evidence="9">
    <location>
        <begin position="487"/>
        <end position="729"/>
    </location>
</feature>
<evidence type="ECO:0000256" key="7">
    <source>
        <dbReference type="RuleBase" id="RU363034"/>
    </source>
</evidence>
<dbReference type="InterPro" id="IPR043504">
    <property type="entry name" value="Peptidase_S1_PA_chymotrypsin"/>
</dbReference>
<evidence type="ECO:0000256" key="8">
    <source>
        <dbReference type="SAM" id="MobiDB-lite"/>
    </source>
</evidence>
<feature type="compositionally biased region" description="Low complexity" evidence="8">
    <location>
        <begin position="123"/>
        <end position="148"/>
    </location>
</feature>
<name>A0A653CPQ6_CALMS</name>
<evidence type="ECO:0000256" key="3">
    <source>
        <dbReference type="ARBA" id="ARBA00022670"/>
    </source>
</evidence>
<proteinExistence type="predicted"/>
<dbReference type="GO" id="GO:0006508">
    <property type="term" value="P:proteolysis"/>
    <property type="evidence" value="ECO:0007669"/>
    <property type="project" value="UniProtKB-KW"/>
</dbReference>
<dbReference type="InterPro" id="IPR033116">
    <property type="entry name" value="TRYPSIN_SER"/>
</dbReference>
<feature type="compositionally biased region" description="Low complexity" evidence="8">
    <location>
        <begin position="313"/>
        <end position="325"/>
    </location>
</feature>
<feature type="region of interest" description="Disordered" evidence="8">
    <location>
        <begin position="294"/>
        <end position="383"/>
    </location>
</feature>
<dbReference type="CDD" id="cd00190">
    <property type="entry name" value="Tryp_SPc"/>
    <property type="match status" value="1"/>
</dbReference>
<dbReference type="PROSITE" id="PS00134">
    <property type="entry name" value="TRYPSIN_HIS"/>
    <property type="match status" value="1"/>
</dbReference>
<keyword evidence="5 7" id="KW-0720">Serine protease</keyword>
<gene>
    <name evidence="10" type="ORF">CALMAC_LOCUS10845</name>
</gene>
<dbReference type="InterPro" id="IPR001254">
    <property type="entry name" value="Trypsin_dom"/>
</dbReference>
<organism evidence="10 11">
    <name type="scientific">Callosobruchus maculatus</name>
    <name type="common">Southern cowpea weevil</name>
    <name type="synonym">Pulse bruchid</name>
    <dbReference type="NCBI Taxonomy" id="64391"/>
    <lineage>
        <taxon>Eukaryota</taxon>
        <taxon>Metazoa</taxon>
        <taxon>Ecdysozoa</taxon>
        <taxon>Arthropoda</taxon>
        <taxon>Hexapoda</taxon>
        <taxon>Insecta</taxon>
        <taxon>Pterygota</taxon>
        <taxon>Neoptera</taxon>
        <taxon>Endopterygota</taxon>
        <taxon>Coleoptera</taxon>
        <taxon>Polyphaga</taxon>
        <taxon>Cucujiformia</taxon>
        <taxon>Chrysomeloidea</taxon>
        <taxon>Chrysomelidae</taxon>
        <taxon>Bruchinae</taxon>
        <taxon>Bruchini</taxon>
        <taxon>Callosobruchus</taxon>
    </lineage>
</organism>
<dbReference type="EMBL" id="CAACVG010008457">
    <property type="protein sequence ID" value="VEN49900.1"/>
    <property type="molecule type" value="Genomic_DNA"/>
</dbReference>
<keyword evidence="6" id="KW-1015">Disulfide bond</keyword>
<dbReference type="PANTHER" id="PTHR24264">
    <property type="entry name" value="TRYPSIN-RELATED"/>
    <property type="match status" value="1"/>
</dbReference>
<dbReference type="OrthoDB" id="6339452at2759"/>
<dbReference type="SMART" id="SM00020">
    <property type="entry name" value="Tryp_SPc"/>
    <property type="match status" value="1"/>
</dbReference>
<evidence type="ECO:0000256" key="6">
    <source>
        <dbReference type="ARBA" id="ARBA00023157"/>
    </source>
</evidence>
<dbReference type="Pfam" id="PF00089">
    <property type="entry name" value="Trypsin"/>
    <property type="match status" value="1"/>
</dbReference>
<evidence type="ECO:0000256" key="5">
    <source>
        <dbReference type="ARBA" id="ARBA00022825"/>
    </source>
</evidence>
<keyword evidence="2" id="KW-0964">Secreted</keyword>
<protein>
    <recommendedName>
        <fullName evidence="9">Peptidase S1 domain-containing protein</fullName>
    </recommendedName>
</protein>
<evidence type="ECO:0000256" key="4">
    <source>
        <dbReference type="ARBA" id="ARBA00022801"/>
    </source>
</evidence>
<comment type="subcellular location">
    <subcellularLocation>
        <location evidence="1">Secreted</location>
    </subcellularLocation>
</comment>
<dbReference type="InterPro" id="IPR050127">
    <property type="entry name" value="Serine_Proteases_S1"/>
</dbReference>
<dbReference type="Gene3D" id="2.40.10.10">
    <property type="entry name" value="Trypsin-like serine proteases"/>
    <property type="match status" value="1"/>
</dbReference>
<dbReference type="SUPFAM" id="SSF50494">
    <property type="entry name" value="Trypsin-like serine proteases"/>
    <property type="match status" value="1"/>
</dbReference>
<reference evidence="10 11" key="1">
    <citation type="submission" date="2019-01" db="EMBL/GenBank/DDBJ databases">
        <authorList>
            <person name="Sayadi A."/>
        </authorList>
    </citation>
    <scope>NUCLEOTIDE SEQUENCE [LARGE SCALE GENOMIC DNA]</scope>
</reference>
<feature type="region of interest" description="Disordered" evidence="8">
    <location>
        <begin position="123"/>
        <end position="197"/>
    </location>
</feature>
<dbReference type="PRINTS" id="PR00722">
    <property type="entry name" value="CHYMOTRYPSIN"/>
</dbReference>
<dbReference type="InterPro" id="IPR018114">
    <property type="entry name" value="TRYPSIN_HIS"/>
</dbReference>
<keyword evidence="3 7" id="KW-0645">Protease</keyword>
<dbReference type="GO" id="GO:0005615">
    <property type="term" value="C:extracellular space"/>
    <property type="evidence" value="ECO:0007669"/>
    <property type="project" value="TreeGrafter"/>
</dbReference>
<dbReference type="GO" id="GO:0004252">
    <property type="term" value="F:serine-type endopeptidase activity"/>
    <property type="evidence" value="ECO:0007669"/>
    <property type="project" value="InterPro"/>
</dbReference>
<feature type="compositionally biased region" description="Basic and acidic residues" evidence="8">
    <location>
        <begin position="361"/>
        <end position="373"/>
    </location>
</feature>
<keyword evidence="11" id="KW-1185">Reference proteome</keyword>
<evidence type="ECO:0000256" key="1">
    <source>
        <dbReference type="ARBA" id="ARBA00004613"/>
    </source>
</evidence>
<dbReference type="AlphaFoldDB" id="A0A653CPQ6"/>
<evidence type="ECO:0000259" key="9">
    <source>
        <dbReference type="PROSITE" id="PS50240"/>
    </source>
</evidence>
<dbReference type="FunFam" id="2.40.10.10:FF:000015">
    <property type="entry name" value="Atrial natriuretic peptide-converting enzyme"/>
    <property type="match status" value="1"/>
</dbReference>
<dbReference type="InterPro" id="IPR001314">
    <property type="entry name" value="Peptidase_S1A"/>
</dbReference>
<dbReference type="Proteomes" id="UP000410492">
    <property type="component" value="Unassembled WGS sequence"/>
</dbReference>
<dbReference type="PROSITE" id="PS00135">
    <property type="entry name" value="TRYPSIN_SER"/>
    <property type="match status" value="1"/>
</dbReference>
<evidence type="ECO:0000313" key="11">
    <source>
        <dbReference type="Proteomes" id="UP000410492"/>
    </source>
</evidence>
<feature type="compositionally biased region" description="Basic and acidic residues" evidence="8">
    <location>
        <begin position="296"/>
        <end position="311"/>
    </location>
</feature>
<dbReference type="PANTHER" id="PTHR24264:SF65">
    <property type="entry name" value="SRCR DOMAIN-CONTAINING PROTEIN"/>
    <property type="match status" value="1"/>
</dbReference>
<dbReference type="PROSITE" id="PS50240">
    <property type="entry name" value="TRYPSIN_DOM"/>
    <property type="match status" value="1"/>
</dbReference>
<keyword evidence="4 7" id="KW-0378">Hydrolase</keyword>
<dbReference type="InterPro" id="IPR009003">
    <property type="entry name" value="Peptidase_S1_PA"/>
</dbReference>